<dbReference type="Proteomes" id="UP000270034">
    <property type="component" value="Chromosome"/>
</dbReference>
<protein>
    <submittedName>
        <fullName evidence="1">Uncharacterized protein</fullName>
    </submittedName>
</protein>
<evidence type="ECO:0000313" key="1">
    <source>
        <dbReference type="EMBL" id="BBC79591.1"/>
    </source>
</evidence>
<accession>A0A2Z5ZG68</accession>
<dbReference type="AlphaFoldDB" id="A0A2Z5ZG68"/>
<evidence type="ECO:0000313" key="2">
    <source>
        <dbReference type="Proteomes" id="UP000270034"/>
    </source>
</evidence>
<name>A0A2Z5ZG68_9PROT</name>
<dbReference type="KEGG" id="aot:AcetOri_orf01859"/>
<sequence>MLHGFSSSLPHYDAWLSYPRQSDSTLTHSNRQPCPLA</sequence>
<proteinExistence type="predicted"/>
<reference evidence="1 2" key="1">
    <citation type="submission" date="2018-02" db="EMBL/GenBank/DDBJ databases">
        <title>Acetobacter orientalis genome.</title>
        <authorList>
            <person name="Nakashima N."/>
            <person name="Tamura T."/>
        </authorList>
    </citation>
    <scope>NUCLEOTIDE SEQUENCE [LARGE SCALE GENOMIC DNA]</scope>
    <source>
        <strain evidence="1 2">FAN1</strain>
    </source>
</reference>
<organism evidence="1 2">
    <name type="scientific">Acetobacter orientalis</name>
    <dbReference type="NCBI Taxonomy" id="146474"/>
    <lineage>
        <taxon>Bacteria</taxon>
        <taxon>Pseudomonadati</taxon>
        <taxon>Pseudomonadota</taxon>
        <taxon>Alphaproteobacteria</taxon>
        <taxon>Acetobacterales</taxon>
        <taxon>Acetobacteraceae</taxon>
        <taxon>Acetobacter</taxon>
    </lineage>
</organism>
<gene>
    <name evidence="1" type="ORF">AcetOrient_orf01859</name>
</gene>
<dbReference type="EMBL" id="AP018515">
    <property type="protein sequence ID" value="BBC79591.1"/>
    <property type="molecule type" value="Genomic_DNA"/>
</dbReference>